<gene>
    <name evidence="1" type="ORF">NCTC13032_03103</name>
</gene>
<name>A0A4U9HY40_9ENTR</name>
<evidence type="ECO:0000313" key="2">
    <source>
        <dbReference type="Proteomes" id="UP000310719"/>
    </source>
</evidence>
<dbReference type="AlphaFoldDB" id="A0A4U9HY40"/>
<dbReference type="Proteomes" id="UP000310719">
    <property type="component" value="Chromosome"/>
</dbReference>
<protein>
    <submittedName>
        <fullName evidence="1">Uncharacterized protein</fullName>
    </submittedName>
</protein>
<evidence type="ECO:0000313" key="1">
    <source>
        <dbReference type="EMBL" id="VTP67549.1"/>
    </source>
</evidence>
<dbReference type="EMBL" id="LR590464">
    <property type="protein sequence ID" value="VTP67549.1"/>
    <property type="molecule type" value="Genomic_DNA"/>
</dbReference>
<sequence length="109" mass="11667">MYGALPDADGIMQIIENKAANAEASASALSPPMVIANSSPPMRASMPSFGTLSRNAPAMMTIQLIAHLMPVDIIHVFKAVEVDKDHALRIGIAAQAYPLQLFNQRPAVR</sequence>
<organism evidence="1 2">
    <name type="scientific">Leclercia adecarboxylata</name>
    <dbReference type="NCBI Taxonomy" id="83655"/>
    <lineage>
        <taxon>Bacteria</taxon>
        <taxon>Pseudomonadati</taxon>
        <taxon>Pseudomonadota</taxon>
        <taxon>Gammaproteobacteria</taxon>
        <taxon>Enterobacterales</taxon>
        <taxon>Enterobacteriaceae</taxon>
        <taxon>Leclercia</taxon>
    </lineage>
</organism>
<accession>A0A4U9HY40</accession>
<reference evidence="1 2" key="1">
    <citation type="submission" date="2019-05" db="EMBL/GenBank/DDBJ databases">
        <authorList>
            <consortium name="Pathogen Informatics"/>
        </authorList>
    </citation>
    <scope>NUCLEOTIDE SEQUENCE [LARGE SCALE GENOMIC DNA]</scope>
    <source>
        <strain evidence="1 2">NCTC13032</strain>
    </source>
</reference>
<proteinExistence type="predicted"/>